<sequence>MRSYEQTIACEPVDGCPTRFVWRSRIWRVESVQREWVETMPWWLVAPRGDGPTDRIATGPLQRRLWRVDASSGPYHGVYELACWRDSWTLVAAVD</sequence>
<dbReference type="Pfam" id="PF20114">
    <property type="entry name" value="DUF6504"/>
    <property type="match status" value="1"/>
</dbReference>
<feature type="domain" description="DUF6504" evidence="1">
    <location>
        <begin position="4"/>
        <end position="90"/>
    </location>
</feature>
<evidence type="ECO:0000259" key="1">
    <source>
        <dbReference type="Pfam" id="PF20114"/>
    </source>
</evidence>
<dbReference type="Proteomes" id="UP000198815">
    <property type="component" value="Unassembled WGS sequence"/>
</dbReference>
<dbReference type="EMBL" id="FOGZ01000001">
    <property type="protein sequence ID" value="SER48128.1"/>
    <property type="molecule type" value="Genomic_DNA"/>
</dbReference>
<evidence type="ECO:0000313" key="2">
    <source>
        <dbReference type="EMBL" id="SER48128.1"/>
    </source>
</evidence>
<dbReference type="RefSeq" id="WP_091966523.1">
    <property type="nucleotide sequence ID" value="NZ_FOGZ01000001.1"/>
</dbReference>
<dbReference type="InterPro" id="IPR045443">
    <property type="entry name" value="DUF6504"/>
</dbReference>
<proteinExistence type="predicted"/>
<dbReference type="AlphaFoldDB" id="A0A1H9PIW7"/>
<dbReference type="STRING" id="64702.SAMN05443377_10173"/>
<protein>
    <recommendedName>
        <fullName evidence="1">DUF6504 domain-containing protein</fullName>
    </recommendedName>
</protein>
<accession>A0A1H9PIW7</accession>
<name>A0A1H9PIW7_9ACTN</name>
<gene>
    <name evidence="2" type="ORF">SAMN05443377_10173</name>
</gene>
<keyword evidence="3" id="KW-1185">Reference proteome</keyword>
<evidence type="ECO:0000313" key="3">
    <source>
        <dbReference type="Proteomes" id="UP000198815"/>
    </source>
</evidence>
<reference evidence="3" key="1">
    <citation type="submission" date="2016-10" db="EMBL/GenBank/DDBJ databases">
        <authorList>
            <person name="Varghese N."/>
            <person name="Submissions S."/>
        </authorList>
    </citation>
    <scope>NUCLEOTIDE SEQUENCE [LARGE SCALE GENOMIC DNA]</scope>
    <source>
        <strain evidence="3">DSM 16859</strain>
    </source>
</reference>
<dbReference type="OrthoDB" id="5243842at2"/>
<organism evidence="2 3">
    <name type="scientific">Propionibacterium cyclohexanicum</name>
    <dbReference type="NCBI Taxonomy" id="64702"/>
    <lineage>
        <taxon>Bacteria</taxon>
        <taxon>Bacillati</taxon>
        <taxon>Actinomycetota</taxon>
        <taxon>Actinomycetes</taxon>
        <taxon>Propionibacteriales</taxon>
        <taxon>Propionibacteriaceae</taxon>
        <taxon>Propionibacterium</taxon>
    </lineage>
</organism>